<dbReference type="STRING" id="448386.A0A2V3J634"/>
<dbReference type="EMBL" id="NBIV01000001">
    <property type="protein sequence ID" value="PXF49886.1"/>
    <property type="molecule type" value="Genomic_DNA"/>
</dbReference>
<name>A0A2V3J634_9FLOR</name>
<dbReference type="PANTHER" id="PTHR46579">
    <property type="entry name" value="F5/8 TYPE C DOMAIN-CONTAINING PROTEIN-RELATED"/>
    <property type="match status" value="1"/>
</dbReference>
<proteinExistence type="predicted"/>
<reference evidence="1 2" key="1">
    <citation type="journal article" date="2018" name="Mol. Biol. Evol.">
        <title>Analysis of the draft genome of the red seaweed Gracilariopsis chorda provides insights into genome size evolution in Rhodophyta.</title>
        <authorList>
            <person name="Lee J."/>
            <person name="Yang E.C."/>
            <person name="Graf L."/>
            <person name="Yang J.H."/>
            <person name="Qiu H."/>
            <person name="Zel Zion U."/>
            <person name="Chan C.X."/>
            <person name="Stephens T.G."/>
            <person name="Weber A.P.M."/>
            <person name="Boo G.H."/>
            <person name="Boo S.M."/>
            <person name="Kim K.M."/>
            <person name="Shin Y."/>
            <person name="Jung M."/>
            <person name="Lee S.J."/>
            <person name="Yim H.S."/>
            <person name="Lee J.H."/>
            <person name="Bhattacharya D."/>
            <person name="Yoon H.S."/>
        </authorList>
    </citation>
    <scope>NUCLEOTIDE SEQUENCE [LARGE SCALE GENOMIC DNA]</scope>
    <source>
        <strain evidence="1 2">SKKU-2015</strain>
        <tissue evidence="1">Whole body</tissue>
    </source>
</reference>
<evidence type="ECO:0000313" key="2">
    <source>
        <dbReference type="Proteomes" id="UP000247409"/>
    </source>
</evidence>
<dbReference type="AlphaFoldDB" id="A0A2V3J634"/>
<dbReference type="PANTHER" id="PTHR46579:SF1">
    <property type="entry name" value="F5_8 TYPE C DOMAIN-CONTAINING PROTEIN"/>
    <property type="match status" value="1"/>
</dbReference>
<gene>
    <name evidence="1" type="ORF">BWQ96_00046</name>
</gene>
<comment type="caution">
    <text evidence="1">The sequence shown here is derived from an EMBL/GenBank/DDBJ whole genome shotgun (WGS) entry which is preliminary data.</text>
</comment>
<evidence type="ECO:0000313" key="1">
    <source>
        <dbReference type="EMBL" id="PXF49886.1"/>
    </source>
</evidence>
<sequence>MIRVHMIWFTGDLPAVKKFCGLKGHNAKRLCRYCNIEGVWSASNLDYYFPSALRHSGRRIILFDLSPLPQRSVSETVLAIEKLRLLEGKRKSDMQRATGINENSILFSLPNILPYTSFPIDIIHLFYNIGKDRLRLWLTPGKPYSLTTLSVKEIVEELMRFRGGVPSQMASRPRPLSKFFEWKSAEFKSFILSYSLIVLDGHLPHTFLSGWRMFIQLVDICWRPTLKKRDVERFQNLAFGFYRHFEQQYFREDPETIKL</sequence>
<dbReference type="OrthoDB" id="2404451at2759"/>
<accession>A0A2V3J634</accession>
<keyword evidence="2" id="KW-1185">Reference proteome</keyword>
<dbReference type="Proteomes" id="UP000247409">
    <property type="component" value="Unassembled WGS sequence"/>
</dbReference>
<organism evidence="1 2">
    <name type="scientific">Gracilariopsis chorda</name>
    <dbReference type="NCBI Taxonomy" id="448386"/>
    <lineage>
        <taxon>Eukaryota</taxon>
        <taxon>Rhodophyta</taxon>
        <taxon>Florideophyceae</taxon>
        <taxon>Rhodymeniophycidae</taxon>
        <taxon>Gracilariales</taxon>
        <taxon>Gracilariaceae</taxon>
        <taxon>Gracilariopsis</taxon>
    </lineage>
</organism>
<protein>
    <submittedName>
        <fullName evidence="1">Uncharacterized protein</fullName>
    </submittedName>
</protein>